<dbReference type="Gene3D" id="2.115.10.20">
    <property type="entry name" value="Glycosyl hydrolase domain, family 43"/>
    <property type="match status" value="1"/>
</dbReference>
<protein>
    <submittedName>
        <fullName evidence="8">Glycoside hydrolase family 43 protein</fullName>
    </submittedName>
</protein>
<feature type="active site" description="Proton donor" evidence="5">
    <location>
        <position position="186"/>
    </location>
</feature>
<evidence type="ECO:0000256" key="3">
    <source>
        <dbReference type="ARBA" id="ARBA00022801"/>
    </source>
</evidence>
<keyword evidence="4 7" id="KW-0326">Glycosidase</keyword>
<dbReference type="InterPro" id="IPR023296">
    <property type="entry name" value="Glyco_hydro_beta-prop_sf"/>
</dbReference>
<organism evidence="8 9">
    <name type="scientific">Candidatus Borkfalkia faecipullorum</name>
    <dbReference type="NCBI Taxonomy" id="2838510"/>
    <lineage>
        <taxon>Bacteria</taxon>
        <taxon>Bacillati</taxon>
        <taxon>Bacillota</taxon>
        <taxon>Clostridia</taxon>
        <taxon>Christensenellales</taxon>
        <taxon>Christensenellaceae</taxon>
        <taxon>Candidatus Borkfalkia</taxon>
    </lineage>
</organism>
<dbReference type="InterPro" id="IPR006710">
    <property type="entry name" value="Glyco_hydro_43"/>
</dbReference>
<dbReference type="PANTHER" id="PTHR43817:SF1">
    <property type="entry name" value="HYDROLASE, FAMILY 43, PUTATIVE (AFU_ORTHOLOGUE AFUA_3G01660)-RELATED"/>
    <property type="match status" value="1"/>
</dbReference>
<dbReference type="CDD" id="cd08991">
    <property type="entry name" value="GH43_HoAraf43-like"/>
    <property type="match status" value="1"/>
</dbReference>
<evidence type="ECO:0000256" key="5">
    <source>
        <dbReference type="PIRSR" id="PIRSR606710-1"/>
    </source>
</evidence>
<feature type="active site" description="Proton acceptor" evidence="5">
    <location>
        <position position="13"/>
    </location>
</feature>
<dbReference type="SUPFAM" id="SSF75005">
    <property type="entry name" value="Arabinanase/levansucrase/invertase"/>
    <property type="match status" value="1"/>
</dbReference>
<keyword evidence="2" id="KW-0732">Signal</keyword>
<dbReference type="PANTHER" id="PTHR43817">
    <property type="entry name" value="GLYCOSYL HYDROLASE"/>
    <property type="match status" value="1"/>
</dbReference>
<evidence type="ECO:0000256" key="6">
    <source>
        <dbReference type="PIRSR" id="PIRSR606710-2"/>
    </source>
</evidence>
<keyword evidence="3 7" id="KW-0378">Hydrolase</keyword>
<proteinExistence type="inferred from homology"/>
<evidence type="ECO:0000313" key="9">
    <source>
        <dbReference type="Proteomes" id="UP000824204"/>
    </source>
</evidence>
<accession>A0A9D2AEW6</accession>
<comment type="caution">
    <text evidence="8">The sequence shown here is derived from an EMBL/GenBank/DDBJ whole genome shotgun (WGS) entry which is preliminary data.</text>
</comment>
<reference evidence="8" key="1">
    <citation type="journal article" date="2021" name="PeerJ">
        <title>Extensive microbial diversity within the chicken gut microbiome revealed by metagenomics and culture.</title>
        <authorList>
            <person name="Gilroy R."/>
            <person name="Ravi A."/>
            <person name="Getino M."/>
            <person name="Pursley I."/>
            <person name="Horton D.L."/>
            <person name="Alikhan N.F."/>
            <person name="Baker D."/>
            <person name="Gharbi K."/>
            <person name="Hall N."/>
            <person name="Watson M."/>
            <person name="Adriaenssens E.M."/>
            <person name="Foster-Nyarko E."/>
            <person name="Jarju S."/>
            <person name="Secka A."/>
            <person name="Antonio M."/>
            <person name="Oren A."/>
            <person name="Chaudhuri R.R."/>
            <person name="La Ragione R."/>
            <person name="Hildebrand F."/>
            <person name="Pallen M.J."/>
        </authorList>
    </citation>
    <scope>NUCLEOTIDE SEQUENCE</scope>
    <source>
        <strain evidence="8">811</strain>
    </source>
</reference>
<dbReference type="Proteomes" id="UP000824204">
    <property type="component" value="Unassembled WGS sequence"/>
</dbReference>
<feature type="site" description="Important for catalytic activity, responsible for pKa modulation of the active site Glu and correct orientation of both the proton donor and substrate" evidence="6">
    <location>
        <position position="115"/>
    </location>
</feature>
<dbReference type="AlphaFoldDB" id="A0A9D2AEW6"/>
<evidence type="ECO:0000256" key="4">
    <source>
        <dbReference type="ARBA" id="ARBA00023295"/>
    </source>
</evidence>
<dbReference type="Pfam" id="PF04616">
    <property type="entry name" value="Glyco_hydro_43"/>
    <property type="match status" value="1"/>
</dbReference>
<comment type="similarity">
    <text evidence="1 7">Belongs to the glycosyl hydrolase 43 family.</text>
</comment>
<name>A0A9D2AEW6_9FIRM</name>
<evidence type="ECO:0000256" key="7">
    <source>
        <dbReference type="RuleBase" id="RU361187"/>
    </source>
</evidence>
<evidence type="ECO:0000256" key="1">
    <source>
        <dbReference type="ARBA" id="ARBA00009865"/>
    </source>
</evidence>
<dbReference type="GO" id="GO:0005975">
    <property type="term" value="P:carbohydrate metabolic process"/>
    <property type="evidence" value="ECO:0007669"/>
    <property type="project" value="InterPro"/>
</dbReference>
<evidence type="ECO:0000313" key="8">
    <source>
        <dbReference type="EMBL" id="HIX07001.1"/>
    </source>
</evidence>
<dbReference type="EMBL" id="DXFX01000009">
    <property type="protein sequence ID" value="HIX07001.1"/>
    <property type="molecule type" value="Genomic_DNA"/>
</dbReference>
<gene>
    <name evidence="8" type="ORF">H9741_00830</name>
</gene>
<reference evidence="8" key="2">
    <citation type="submission" date="2021-04" db="EMBL/GenBank/DDBJ databases">
        <authorList>
            <person name="Gilroy R."/>
        </authorList>
    </citation>
    <scope>NUCLEOTIDE SEQUENCE</scope>
    <source>
        <strain evidence="8">811</strain>
    </source>
</reference>
<dbReference type="GO" id="GO:0004553">
    <property type="term" value="F:hydrolase activity, hydrolyzing O-glycosyl compounds"/>
    <property type="evidence" value="ECO:0007669"/>
    <property type="project" value="InterPro"/>
</dbReference>
<sequence>MKLDLPGKRSQPDPYVIKADGKYYMYATHVEGVQLYVSGDKLHWEFAGFCYVREGYKEYWAPAVAYIDGKYYLYVSCMPADSADDHSQRLIVAVSETPQGPFAYCRDLVPPFSIDAHAVQSGGEWFLFYSTNDYNAACAGTLVVVDKMLSPTQVCGHPKAVVRPTMDEEIFMRDRFEKGKDWYTVEGAFYFRKGDWHYITYSGNCYKSPYYYIGYARARTAETDLTKIDFVKYPSDLEYRPLLCRNEKESGTGHNCILEEDGRYYMFYHGRDNGADGEEDAETRTCRMCEISAENGILTVTAR</sequence>
<evidence type="ECO:0000256" key="2">
    <source>
        <dbReference type="ARBA" id="ARBA00022729"/>
    </source>
</evidence>